<gene>
    <name evidence="1" type="ORF">PRABACTJOHN_03616</name>
</gene>
<dbReference type="STRING" id="537006.PRABACTJOHN_03616"/>
<protein>
    <submittedName>
        <fullName evidence="1">Uncharacterized protein</fullName>
    </submittedName>
</protein>
<dbReference type="HOGENOM" id="CLU_2956427_0_0_10"/>
<dbReference type="Proteomes" id="UP000005510">
    <property type="component" value="Unassembled WGS sequence"/>
</dbReference>
<comment type="caution">
    <text evidence="1">The sequence shown here is derived from an EMBL/GenBank/DDBJ whole genome shotgun (WGS) entry which is preliminary data.</text>
</comment>
<reference evidence="1 2" key="2">
    <citation type="submission" date="2008-10" db="EMBL/GenBank/DDBJ databases">
        <authorList>
            <person name="Fulton L."/>
            <person name="Clifton S."/>
            <person name="Fulton B."/>
            <person name="Xu J."/>
            <person name="Minx P."/>
            <person name="Pepin K.H."/>
            <person name="Johnson M."/>
            <person name="Bhonagiri V."/>
            <person name="Nash W.E."/>
            <person name="Mardis E.R."/>
            <person name="Wilson R.K."/>
        </authorList>
    </citation>
    <scope>NUCLEOTIDE SEQUENCE [LARGE SCALE GENOMIC DNA]</scope>
    <source>
        <strain evidence="1 2">DSM 18315</strain>
    </source>
</reference>
<organism evidence="1 2">
    <name type="scientific">Parabacteroides johnsonii DSM 18315</name>
    <dbReference type="NCBI Taxonomy" id="537006"/>
    <lineage>
        <taxon>Bacteria</taxon>
        <taxon>Pseudomonadati</taxon>
        <taxon>Bacteroidota</taxon>
        <taxon>Bacteroidia</taxon>
        <taxon>Bacteroidales</taxon>
        <taxon>Tannerellaceae</taxon>
        <taxon>Parabacteroides</taxon>
    </lineage>
</organism>
<accession>B7BEY7</accession>
<evidence type="ECO:0000313" key="2">
    <source>
        <dbReference type="Proteomes" id="UP000005510"/>
    </source>
</evidence>
<reference evidence="1 2" key="1">
    <citation type="submission" date="2008-10" db="EMBL/GenBank/DDBJ databases">
        <title>Draft genome sequence of Parabacteroides johnsonii (DSM 18315).</title>
        <authorList>
            <person name="Sudarsanam P."/>
            <person name="Ley R."/>
            <person name="Guruge J."/>
            <person name="Turnbaugh P.J."/>
            <person name="Mahowald M."/>
            <person name="Liep D."/>
            <person name="Gordon J."/>
        </authorList>
    </citation>
    <scope>NUCLEOTIDE SEQUENCE [LARGE SCALE GENOMIC DNA]</scope>
    <source>
        <strain evidence="1 2">DSM 18315</strain>
    </source>
</reference>
<sequence length="59" mass="6491">MTKCKSNCKFTGFYSYRILSDRKLGSTQRFFIYARFGFPYSKSALYAVGAGSGDGVSGP</sequence>
<evidence type="ECO:0000313" key="1">
    <source>
        <dbReference type="EMBL" id="EEC94998.1"/>
    </source>
</evidence>
<proteinExistence type="predicted"/>
<dbReference type="EMBL" id="ABYH01000377">
    <property type="protein sequence ID" value="EEC94998.1"/>
    <property type="molecule type" value="Genomic_DNA"/>
</dbReference>
<dbReference type="AlphaFoldDB" id="B7BEY7"/>
<name>B7BEY7_9BACT</name>